<accession>A0ABP8Q9M9</accession>
<comment type="similarity">
    <text evidence="2">Belongs to the MipA/OmpV family.</text>
</comment>
<comment type="caution">
    <text evidence="7">The sequence shown here is derived from an EMBL/GenBank/DDBJ whole genome shotgun (WGS) entry which is preliminary data.</text>
</comment>
<keyword evidence="8" id="KW-1185">Reference proteome</keyword>
<sequence length="269" mass="29193">MTRVRLTSLLLGGLLVLTGRVGAAGLSVDDVVPNFIGLGVGSTTQWHGSQDRMVGAMPGARIKLQGSRFVEWYGPYVGLNLLEDDNGWEAGPLLNVRLGREGVDDPVVAQLPEIGLGLEAGGFVAWHHARLTGIPYRLRLGLMASHAVLGQTEGTQLTPYASLWVPLSEQLFIGSGLGATWASQSFMQQYFGVSPAAAEASGLPSFQADAGFRQIYWWPGVLWRIHPRWMLGAGAYGQYLVGDAADSPIIRERGDRWQWTFGLGLGYLW</sequence>
<evidence type="ECO:0000256" key="1">
    <source>
        <dbReference type="ARBA" id="ARBA00004442"/>
    </source>
</evidence>
<comment type="subcellular location">
    <subcellularLocation>
        <location evidence="1">Cell outer membrane</location>
    </subcellularLocation>
</comment>
<dbReference type="Proteomes" id="UP001501321">
    <property type="component" value="Unassembled WGS sequence"/>
</dbReference>
<evidence type="ECO:0000313" key="7">
    <source>
        <dbReference type="EMBL" id="GAA4499847.1"/>
    </source>
</evidence>
<evidence type="ECO:0000256" key="4">
    <source>
        <dbReference type="ARBA" id="ARBA00023136"/>
    </source>
</evidence>
<dbReference type="EMBL" id="BAABFC010000013">
    <property type="protein sequence ID" value="GAA4499847.1"/>
    <property type="molecule type" value="Genomic_DNA"/>
</dbReference>
<organism evidence="7 8">
    <name type="scientific">Pseudaeromonas paramecii</name>
    <dbReference type="NCBI Taxonomy" id="2138166"/>
    <lineage>
        <taxon>Bacteria</taxon>
        <taxon>Pseudomonadati</taxon>
        <taxon>Pseudomonadota</taxon>
        <taxon>Gammaproteobacteria</taxon>
        <taxon>Aeromonadales</taxon>
        <taxon>Aeromonadaceae</taxon>
        <taxon>Pseudaeromonas</taxon>
    </lineage>
</organism>
<name>A0ABP8Q9M9_9GAMM</name>
<dbReference type="PANTHER" id="PTHR38776:SF1">
    <property type="entry name" value="MLTA-INTERACTING PROTEIN-RELATED"/>
    <property type="match status" value="1"/>
</dbReference>
<evidence type="ECO:0000256" key="2">
    <source>
        <dbReference type="ARBA" id="ARBA00005722"/>
    </source>
</evidence>
<keyword evidence="5" id="KW-0998">Cell outer membrane</keyword>
<feature type="signal peptide" evidence="6">
    <location>
        <begin position="1"/>
        <end position="23"/>
    </location>
</feature>
<evidence type="ECO:0000256" key="6">
    <source>
        <dbReference type="SAM" id="SignalP"/>
    </source>
</evidence>
<keyword evidence="3 6" id="KW-0732">Signal</keyword>
<dbReference type="PANTHER" id="PTHR38776">
    <property type="entry name" value="MLTA-INTERACTING PROTEIN-RELATED"/>
    <property type="match status" value="1"/>
</dbReference>
<feature type="chain" id="PRO_5045595847" evidence="6">
    <location>
        <begin position="24"/>
        <end position="269"/>
    </location>
</feature>
<dbReference type="Pfam" id="PF06629">
    <property type="entry name" value="MipA"/>
    <property type="match status" value="1"/>
</dbReference>
<protein>
    <submittedName>
        <fullName evidence="7">MipA/OmpV family protein</fullName>
    </submittedName>
</protein>
<dbReference type="InterPro" id="IPR010583">
    <property type="entry name" value="MipA"/>
</dbReference>
<dbReference type="RefSeq" id="WP_345012744.1">
    <property type="nucleotide sequence ID" value="NZ_BAABFC010000013.1"/>
</dbReference>
<keyword evidence="4" id="KW-0472">Membrane</keyword>
<proteinExistence type="inferred from homology"/>
<reference evidence="8" key="1">
    <citation type="journal article" date="2019" name="Int. J. Syst. Evol. Microbiol.">
        <title>The Global Catalogue of Microorganisms (GCM) 10K type strain sequencing project: providing services to taxonomists for standard genome sequencing and annotation.</title>
        <authorList>
            <consortium name="The Broad Institute Genomics Platform"/>
            <consortium name="The Broad Institute Genome Sequencing Center for Infectious Disease"/>
            <person name="Wu L."/>
            <person name="Ma J."/>
        </authorList>
    </citation>
    <scope>NUCLEOTIDE SEQUENCE [LARGE SCALE GENOMIC DNA]</scope>
    <source>
        <strain evidence="8">JCM 32226</strain>
    </source>
</reference>
<evidence type="ECO:0000313" key="8">
    <source>
        <dbReference type="Proteomes" id="UP001501321"/>
    </source>
</evidence>
<evidence type="ECO:0000256" key="5">
    <source>
        <dbReference type="ARBA" id="ARBA00023237"/>
    </source>
</evidence>
<evidence type="ECO:0000256" key="3">
    <source>
        <dbReference type="ARBA" id="ARBA00022729"/>
    </source>
</evidence>
<gene>
    <name evidence="7" type="ORF">GCM10023095_20600</name>
</gene>